<dbReference type="InterPro" id="IPR014851">
    <property type="entry name" value="BCS1_N"/>
</dbReference>
<organism evidence="2 3">
    <name type="scientific">Kwoniella mangroviensis CBS 10435</name>
    <dbReference type="NCBI Taxonomy" id="1331196"/>
    <lineage>
        <taxon>Eukaryota</taxon>
        <taxon>Fungi</taxon>
        <taxon>Dikarya</taxon>
        <taxon>Basidiomycota</taxon>
        <taxon>Agaricomycotina</taxon>
        <taxon>Tremellomycetes</taxon>
        <taxon>Tremellales</taxon>
        <taxon>Cryptococcaceae</taxon>
        <taxon>Kwoniella</taxon>
    </lineage>
</organism>
<evidence type="ECO:0000313" key="3">
    <source>
        <dbReference type="Proteomes" id="UP000092583"/>
    </source>
</evidence>
<dbReference type="AlphaFoldDB" id="A0A1B9IQG2"/>
<dbReference type="Proteomes" id="UP000092583">
    <property type="component" value="Unassembled WGS sequence"/>
</dbReference>
<proteinExistence type="predicted"/>
<reference evidence="2 3" key="1">
    <citation type="submission" date="2013-07" db="EMBL/GenBank/DDBJ databases">
        <title>The Genome Sequence of Kwoniella mangroviensis CBS10435.</title>
        <authorList>
            <consortium name="The Broad Institute Genome Sequencing Platform"/>
            <person name="Cuomo C."/>
            <person name="Litvintseva A."/>
            <person name="Chen Y."/>
            <person name="Heitman J."/>
            <person name="Sun S."/>
            <person name="Springer D."/>
            <person name="Dromer F."/>
            <person name="Young S.K."/>
            <person name="Zeng Q."/>
            <person name="Gargeya S."/>
            <person name="Fitzgerald M."/>
            <person name="Abouelleil A."/>
            <person name="Alvarado L."/>
            <person name="Berlin A.M."/>
            <person name="Chapman S.B."/>
            <person name="Dewar J."/>
            <person name="Goldberg J."/>
            <person name="Griggs A."/>
            <person name="Gujja S."/>
            <person name="Hansen M."/>
            <person name="Howarth C."/>
            <person name="Imamovic A."/>
            <person name="Larimer J."/>
            <person name="McCowan C."/>
            <person name="Murphy C."/>
            <person name="Pearson M."/>
            <person name="Priest M."/>
            <person name="Roberts A."/>
            <person name="Saif S."/>
            <person name="Shea T."/>
            <person name="Sykes S."/>
            <person name="Wortman J."/>
            <person name="Nusbaum C."/>
            <person name="Birren B."/>
        </authorList>
    </citation>
    <scope>NUCLEOTIDE SEQUENCE [LARGE SCALE GENOMIC DNA]</scope>
    <source>
        <strain evidence="2 3">CBS 10435</strain>
    </source>
</reference>
<dbReference type="Pfam" id="PF08740">
    <property type="entry name" value="BCS1_N"/>
    <property type="match status" value="1"/>
</dbReference>
<evidence type="ECO:0000313" key="2">
    <source>
        <dbReference type="EMBL" id="OCF57796.1"/>
    </source>
</evidence>
<feature type="domain" description="BCS1 N-terminal" evidence="1">
    <location>
        <begin position="42"/>
        <end position="176"/>
    </location>
</feature>
<name>A0A1B9IQG2_9TREE</name>
<accession>A0A1B9IQG2</accession>
<evidence type="ECO:0000259" key="1">
    <source>
        <dbReference type="Pfam" id="PF08740"/>
    </source>
</evidence>
<gene>
    <name evidence="2" type="ORF">L486_05261</name>
</gene>
<keyword evidence="3" id="KW-1185">Reference proteome</keyword>
<sequence>MTSLLSTYLTPLLSTLVAISNPFLDFVQDHPIFSDWLKYLSVGAFLELCRGWIPMLIKWIFQSIVATARISEDDEDYDWIYNYLSTLKPDHLDDEEDEEKYSFLRTVIRSLPFSNRSTLMDVTISTKKPRNWRYYLKGHYVEDYHEARNGHYGDNQGDRNNKKVRVDMVPSIGKTVLQL</sequence>
<dbReference type="EMBL" id="KI669463">
    <property type="protein sequence ID" value="OCF57796.1"/>
    <property type="molecule type" value="Genomic_DNA"/>
</dbReference>
<protein>
    <recommendedName>
        <fullName evidence="1">BCS1 N-terminal domain-containing protein</fullName>
    </recommendedName>
</protein>
<dbReference type="STRING" id="1331196.A0A1B9IQG2"/>
<reference evidence="3" key="2">
    <citation type="submission" date="2013-12" db="EMBL/GenBank/DDBJ databases">
        <title>Evolution of pathogenesis and genome organization in the Tremellales.</title>
        <authorList>
            <person name="Cuomo C."/>
            <person name="Litvintseva A."/>
            <person name="Heitman J."/>
            <person name="Chen Y."/>
            <person name="Sun S."/>
            <person name="Springer D."/>
            <person name="Dromer F."/>
            <person name="Young S."/>
            <person name="Zeng Q."/>
            <person name="Chapman S."/>
            <person name="Gujja S."/>
            <person name="Saif S."/>
            <person name="Birren B."/>
        </authorList>
    </citation>
    <scope>NUCLEOTIDE SEQUENCE [LARGE SCALE GENOMIC DNA]</scope>
    <source>
        <strain evidence="3">CBS 10435</strain>
    </source>
</reference>